<dbReference type="OrthoDB" id="9803333at2"/>
<dbReference type="PRINTS" id="PR00080">
    <property type="entry name" value="SDRFAMILY"/>
</dbReference>
<evidence type="ECO:0000313" key="5">
    <source>
        <dbReference type="Proteomes" id="UP000253034"/>
    </source>
</evidence>
<dbReference type="Proteomes" id="UP000253034">
    <property type="component" value="Unassembled WGS sequence"/>
</dbReference>
<organism evidence="4 5">
    <name type="scientific">Anaerobacterium chartisolvens</name>
    <dbReference type="NCBI Taxonomy" id="1297424"/>
    <lineage>
        <taxon>Bacteria</taxon>
        <taxon>Bacillati</taxon>
        <taxon>Bacillota</taxon>
        <taxon>Clostridia</taxon>
        <taxon>Eubacteriales</taxon>
        <taxon>Oscillospiraceae</taxon>
        <taxon>Anaerobacterium</taxon>
    </lineage>
</organism>
<dbReference type="InterPro" id="IPR002347">
    <property type="entry name" value="SDR_fam"/>
</dbReference>
<gene>
    <name evidence="4" type="ORF">DFR58_106185</name>
</gene>
<dbReference type="RefSeq" id="WP_114297156.1">
    <property type="nucleotide sequence ID" value="NZ_QPJT01000006.1"/>
</dbReference>
<evidence type="ECO:0000313" key="4">
    <source>
        <dbReference type="EMBL" id="RCX18016.1"/>
    </source>
</evidence>
<dbReference type="GO" id="GO:0016491">
    <property type="term" value="F:oxidoreductase activity"/>
    <property type="evidence" value="ECO:0007669"/>
    <property type="project" value="UniProtKB-KW"/>
</dbReference>
<dbReference type="AlphaFoldDB" id="A0A369BBR8"/>
<keyword evidence="5" id="KW-1185">Reference proteome</keyword>
<dbReference type="PRINTS" id="PR00081">
    <property type="entry name" value="GDHRDH"/>
</dbReference>
<dbReference type="PANTHER" id="PTHR42879:SF2">
    <property type="entry name" value="3-OXOACYL-[ACYL-CARRIER-PROTEIN] REDUCTASE FABG"/>
    <property type="match status" value="1"/>
</dbReference>
<sequence>MDLNLKGKVAIVTGGGSGLGASISEVLALEGANVVVNYFVDEANVFKFVDQLNEKYDTRAIPLYGDITKASDIENVIARTVDIYGKVDILVNNAGVWPTAFVESMADEEWEKTIKINLTGPFMFSKRVVQNLIGRKSKGKIINIVSQAAFHGSTSGHAHYAAAKGGVVTFTVSLAREVAKYGINVTAVAPGMMRTPMNKKELAENEAKYIERIPLGRISDPVEVAYTVAFLASDKADYITGATIDVTGGMLMR</sequence>
<evidence type="ECO:0000256" key="3">
    <source>
        <dbReference type="ARBA" id="ARBA00023221"/>
    </source>
</evidence>
<dbReference type="FunFam" id="3.40.50.720:FF:000173">
    <property type="entry name" value="3-oxoacyl-[acyl-carrier protein] reductase"/>
    <property type="match status" value="1"/>
</dbReference>
<dbReference type="SUPFAM" id="SSF51735">
    <property type="entry name" value="NAD(P)-binding Rossmann-fold domains"/>
    <property type="match status" value="1"/>
</dbReference>
<evidence type="ECO:0000256" key="1">
    <source>
        <dbReference type="ARBA" id="ARBA00006484"/>
    </source>
</evidence>
<comment type="similarity">
    <text evidence="1">Belongs to the short-chain dehydrogenases/reductases (SDR) family.</text>
</comment>
<keyword evidence="3" id="KW-0753">Steroid metabolism</keyword>
<dbReference type="GO" id="GO:0008202">
    <property type="term" value="P:steroid metabolic process"/>
    <property type="evidence" value="ECO:0007669"/>
    <property type="project" value="UniProtKB-KW"/>
</dbReference>
<evidence type="ECO:0000256" key="2">
    <source>
        <dbReference type="ARBA" id="ARBA00023002"/>
    </source>
</evidence>
<comment type="caution">
    <text evidence="4">The sequence shown here is derived from an EMBL/GenBank/DDBJ whole genome shotgun (WGS) entry which is preliminary data.</text>
</comment>
<proteinExistence type="inferred from homology"/>
<protein>
    <submittedName>
        <fullName evidence="4">3-oxoacyl-[acyl-carrier protein] reductase</fullName>
    </submittedName>
</protein>
<dbReference type="PANTHER" id="PTHR42879">
    <property type="entry name" value="3-OXOACYL-(ACYL-CARRIER-PROTEIN) REDUCTASE"/>
    <property type="match status" value="1"/>
</dbReference>
<dbReference type="InterPro" id="IPR050259">
    <property type="entry name" value="SDR"/>
</dbReference>
<dbReference type="NCBIfam" id="NF005559">
    <property type="entry name" value="PRK07231.1"/>
    <property type="match status" value="1"/>
</dbReference>
<dbReference type="Gene3D" id="3.40.50.720">
    <property type="entry name" value="NAD(P)-binding Rossmann-like Domain"/>
    <property type="match status" value="1"/>
</dbReference>
<keyword evidence="2" id="KW-0560">Oxidoreductase</keyword>
<dbReference type="InterPro" id="IPR036291">
    <property type="entry name" value="NAD(P)-bd_dom_sf"/>
</dbReference>
<dbReference type="Pfam" id="PF13561">
    <property type="entry name" value="adh_short_C2"/>
    <property type="match status" value="1"/>
</dbReference>
<reference evidence="4 5" key="1">
    <citation type="submission" date="2018-07" db="EMBL/GenBank/DDBJ databases">
        <title>Genomic Encyclopedia of Type Strains, Phase IV (KMG-IV): sequencing the most valuable type-strain genomes for metagenomic binning, comparative biology and taxonomic classification.</title>
        <authorList>
            <person name="Goeker M."/>
        </authorList>
    </citation>
    <scope>NUCLEOTIDE SEQUENCE [LARGE SCALE GENOMIC DNA]</scope>
    <source>
        <strain evidence="4 5">DSM 27016</strain>
    </source>
</reference>
<dbReference type="EMBL" id="QPJT01000006">
    <property type="protein sequence ID" value="RCX18016.1"/>
    <property type="molecule type" value="Genomic_DNA"/>
</dbReference>
<keyword evidence="3" id="KW-0443">Lipid metabolism</keyword>
<accession>A0A369BBR8</accession>
<name>A0A369BBR8_9FIRM</name>